<evidence type="ECO:0000313" key="2">
    <source>
        <dbReference type="Proteomes" id="UP000821865"/>
    </source>
</evidence>
<accession>A0ACB8CDM9</accession>
<reference evidence="1" key="1">
    <citation type="submission" date="2020-05" db="EMBL/GenBank/DDBJ databases">
        <title>Large-scale comparative analyses of tick genomes elucidate their genetic diversity and vector capacities.</title>
        <authorList>
            <person name="Jia N."/>
            <person name="Wang J."/>
            <person name="Shi W."/>
            <person name="Du L."/>
            <person name="Sun Y."/>
            <person name="Zhan W."/>
            <person name="Jiang J."/>
            <person name="Wang Q."/>
            <person name="Zhang B."/>
            <person name="Ji P."/>
            <person name="Sakyi L.B."/>
            <person name="Cui X."/>
            <person name="Yuan T."/>
            <person name="Jiang B."/>
            <person name="Yang W."/>
            <person name="Lam T.T.-Y."/>
            <person name="Chang Q."/>
            <person name="Ding S."/>
            <person name="Wang X."/>
            <person name="Zhu J."/>
            <person name="Ruan X."/>
            <person name="Zhao L."/>
            <person name="Wei J."/>
            <person name="Que T."/>
            <person name="Du C."/>
            <person name="Cheng J."/>
            <person name="Dai P."/>
            <person name="Han X."/>
            <person name="Huang E."/>
            <person name="Gao Y."/>
            <person name="Liu J."/>
            <person name="Shao H."/>
            <person name="Ye R."/>
            <person name="Li L."/>
            <person name="Wei W."/>
            <person name="Wang X."/>
            <person name="Wang C."/>
            <person name="Yang T."/>
            <person name="Huo Q."/>
            <person name="Li W."/>
            <person name="Guo W."/>
            <person name="Chen H."/>
            <person name="Zhou L."/>
            <person name="Ni X."/>
            <person name="Tian J."/>
            <person name="Zhou Y."/>
            <person name="Sheng Y."/>
            <person name="Liu T."/>
            <person name="Pan Y."/>
            <person name="Xia L."/>
            <person name="Li J."/>
            <person name="Zhao F."/>
            <person name="Cao W."/>
        </authorList>
    </citation>
    <scope>NUCLEOTIDE SEQUENCE</scope>
    <source>
        <strain evidence="1">Dsil-2018</strain>
    </source>
</reference>
<evidence type="ECO:0000313" key="1">
    <source>
        <dbReference type="EMBL" id="KAH7940782.1"/>
    </source>
</evidence>
<dbReference type="EMBL" id="CM023476">
    <property type="protein sequence ID" value="KAH7940782.1"/>
    <property type="molecule type" value="Genomic_DNA"/>
</dbReference>
<dbReference type="Proteomes" id="UP000821865">
    <property type="component" value="Chromosome 7"/>
</dbReference>
<protein>
    <submittedName>
        <fullName evidence="1">Uncharacterized protein</fullName>
    </submittedName>
</protein>
<keyword evidence="2" id="KW-1185">Reference proteome</keyword>
<proteinExistence type="predicted"/>
<organism evidence="1 2">
    <name type="scientific">Dermacentor silvarum</name>
    <name type="common">Tick</name>
    <dbReference type="NCBI Taxonomy" id="543639"/>
    <lineage>
        <taxon>Eukaryota</taxon>
        <taxon>Metazoa</taxon>
        <taxon>Ecdysozoa</taxon>
        <taxon>Arthropoda</taxon>
        <taxon>Chelicerata</taxon>
        <taxon>Arachnida</taxon>
        <taxon>Acari</taxon>
        <taxon>Parasitiformes</taxon>
        <taxon>Ixodida</taxon>
        <taxon>Ixodoidea</taxon>
        <taxon>Ixodidae</taxon>
        <taxon>Rhipicephalinae</taxon>
        <taxon>Dermacentor</taxon>
    </lineage>
</organism>
<sequence>MYRWFVLMDVSNCTQHFHQRNPDSKQFESESDDRLEWLATTFLDYLEDMKRHCLAKQFITKEIHAALIKYFLKLPRVQEGVLKRPYGPYRKQLRGWERRLLNYGTAAPPTARSSARLDGWLVPHSPPIGGLGKYVGGVRLQPVPNCRKKAHLDKYGIQRFLATSRRRFGWMKGKFPRH</sequence>
<comment type="caution">
    <text evidence="1">The sequence shown here is derived from an EMBL/GenBank/DDBJ whole genome shotgun (WGS) entry which is preliminary data.</text>
</comment>
<name>A0ACB8CDM9_DERSI</name>
<gene>
    <name evidence="1" type="ORF">HPB49_005618</name>
</gene>